<dbReference type="InterPro" id="IPR046002">
    <property type="entry name" value="DUF5958"/>
</dbReference>
<reference evidence="1" key="1">
    <citation type="submission" date="2020-06" db="EMBL/GenBank/DDBJ databases">
        <authorList>
            <person name="Dong N."/>
        </authorList>
    </citation>
    <scope>NUCLEOTIDE SEQUENCE</scope>
    <source>
        <strain evidence="1">R655-4</strain>
    </source>
</reference>
<dbReference type="RefSeq" id="WP_286491791.1">
    <property type="nucleotide sequence ID" value="NZ_JACAGJ010000001.1"/>
</dbReference>
<gene>
    <name evidence="1" type="ORF">HX001_02440</name>
</gene>
<dbReference type="Proteomes" id="UP001170959">
    <property type="component" value="Unassembled WGS sequence"/>
</dbReference>
<comment type="caution">
    <text evidence="1">The sequence shown here is derived from an EMBL/GenBank/DDBJ whole genome shotgun (WGS) entry which is preliminary data.</text>
</comment>
<protein>
    <submittedName>
        <fullName evidence="1">Uncharacterized protein</fullName>
    </submittedName>
</protein>
<evidence type="ECO:0000313" key="1">
    <source>
        <dbReference type="EMBL" id="MDM1071346.1"/>
    </source>
</evidence>
<dbReference type="Pfam" id="PF19383">
    <property type="entry name" value="DUF5958"/>
    <property type="match status" value="1"/>
</dbReference>
<dbReference type="AlphaFoldDB" id="A0AAJ1V648"/>
<sequence>MTEIVINQIAQSKIDFKAGCELILNEPNFDYQSVFIQLKNYIFNSIPDKTTYNSETYQNAIHTIPLKPTFTPIVILKTFSAKMAFNKLEEIHKDEQHKTIISMLWIFKQTDTERRRTECKNGCRHKWHNID</sequence>
<dbReference type="EMBL" id="JACAGJ010000001">
    <property type="protein sequence ID" value="MDM1071346.1"/>
    <property type="molecule type" value="Genomic_DNA"/>
</dbReference>
<evidence type="ECO:0000313" key="2">
    <source>
        <dbReference type="Proteomes" id="UP001170959"/>
    </source>
</evidence>
<accession>A0AAJ1V648</accession>
<organism evidence="1 2">
    <name type="scientific">Empedobacter brevis</name>
    <dbReference type="NCBI Taxonomy" id="247"/>
    <lineage>
        <taxon>Bacteria</taxon>
        <taxon>Pseudomonadati</taxon>
        <taxon>Bacteroidota</taxon>
        <taxon>Flavobacteriia</taxon>
        <taxon>Flavobacteriales</taxon>
        <taxon>Weeksellaceae</taxon>
        <taxon>Empedobacter</taxon>
    </lineage>
</organism>
<proteinExistence type="predicted"/>
<name>A0AAJ1V648_9FLAO</name>
<reference evidence="1" key="2">
    <citation type="journal article" date="2022" name="Sci. Total Environ.">
        <title>Prevalence, transmission, and molecular epidemiology of tet(X)-positive bacteria among humans, animals, and environmental niches in China: An epidemiological, and genomic-based study.</title>
        <authorList>
            <person name="Dong N."/>
            <person name="Zeng Y."/>
            <person name="Cai C."/>
            <person name="Sun C."/>
            <person name="Lu J."/>
            <person name="Liu C."/>
            <person name="Zhou H."/>
            <person name="Sun Q."/>
            <person name="Shu L."/>
            <person name="Wang H."/>
            <person name="Wang Y."/>
            <person name="Wang S."/>
            <person name="Wu C."/>
            <person name="Chan E.W."/>
            <person name="Chen G."/>
            <person name="Shen Z."/>
            <person name="Chen S."/>
            <person name="Zhang R."/>
        </authorList>
    </citation>
    <scope>NUCLEOTIDE SEQUENCE</scope>
    <source>
        <strain evidence="1">R655-4</strain>
    </source>
</reference>